<sequence length="57" mass="5966">MNDYSPGAIAPEGQTSAQVPQSTQTLGSIEYFSPSEIAPEGHSSIQVPQAMQSSLIT</sequence>
<name>J9GFJ6_9ZZZZ</name>
<feature type="compositionally biased region" description="Polar residues" evidence="1">
    <location>
        <begin position="43"/>
        <end position="57"/>
    </location>
</feature>
<dbReference type="AlphaFoldDB" id="J9GFJ6"/>
<reference evidence="2" key="1">
    <citation type="journal article" date="2012" name="PLoS ONE">
        <title>Gene sets for utilization of primary and secondary nutrition supplies in the distal gut of endangered iberian lynx.</title>
        <authorList>
            <person name="Alcaide M."/>
            <person name="Messina E."/>
            <person name="Richter M."/>
            <person name="Bargiela R."/>
            <person name="Peplies J."/>
            <person name="Huws S.A."/>
            <person name="Newbold C.J."/>
            <person name="Golyshin P.N."/>
            <person name="Simon M.A."/>
            <person name="Lopez G."/>
            <person name="Yakimov M.M."/>
            <person name="Ferrer M."/>
        </authorList>
    </citation>
    <scope>NUCLEOTIDE SEQUENCE</scope>
</reference>
<comment type="caution">
    <text evidence="2">The sequence shown here is derived from an EMBL/GenBank/DDBJ whole genome shotgun (WGS) entry which is preliminary data.</text>
</comment>
<feature type="region of interest" description="Disordered" evidence="1">
    <location>
        <begin position="1"/>
        <end position="57"/>
    </location>
</feature>
<gene>
    <name evidence="2" type="ORF">EVA_11341</name>
</gene>
<feature type="compositionally biased region" description="Polar residues" evidence="1">
    <location>
        <begin position="13"/>
        <end position="27"/>
    </location>
</feature>
<dbReference type="EMBL" id="AMCI01003319">
    <property type="protein sequence ID" value="EJX00553.1"/>
    <property type="molecule type" value="Genomic_DNA"/>
</dbReference>
<organism evidence="2">
    <name type="scientific">gut metagenome</name>
    <dbReference type="NCBI Taxonomy" id="749906"/>
    <lineage>
        <taxon>unclassified sequences</taxon>
        <taxon>metagenomes</taxon>
        <taxon>organismal metagenomes</taxon>
    </lineage>
</organism>
<accession>J9GFJ6</accession>
<proteinExistence type="predicted"/>
<protein>
    <submittedName>
        <fullName evidence="2">Uncharacterized protein</fullName>
    </submittedName>
</protein>
<evidence type="ECO:0000313" key="2">
    <source>
        <dbReference type="EMBL" id="EJX00553.1"/>
    </source>
</evidence>
<evidence type="ECO:0000256" key="1">
    <source>
        <dbReference type="SAM" id="MobiDB-lite"/>
    </source>
</evidence>